<feature type="transmembrane region" description="Helical" evidence="1">
    <location>
        <begin position="7"/>
        <end position="27"/>
    </location>
</feature>
<accession>X0S802</accession>
<reference evidence="2" key="1">
    <citation type="journal article" date="2014" name="Front. Microbiol.">
        <title>High frequency of phylogenetically diverse reductive dehalogenase-homologous genes in deep subseafloor sedimentary metagenomes.</title>
        <authorList>
            <person name="Kawai M."/>
            <person name="Futagami T."/>
            <person name="Toyoda A."/>
            <person name="Takaki Y."/>
            <person name="Nishi S."/>
            <person name="Hori S."/>
            <person name="Arai W."/>
            <person name="Tsubouchi T."/>
            <person name="Morono Y."/>
            <person name="Uchiyama I."/>
            <person name="Ito T."/>
            <person name="Fujiyama A."/>
            <person name="Inagaki F."/>
            <person name="Takami H."/>
        </authorList>
    </citation>
    <scope>NUCLEOTIDE SEQUENCE</scope>
    <source>
        <strain evidence="2">Expedition CK06-06</strain>
    </source>
</reference>
<evidence type="ECO:0000256" key="1">
    <source>
        <dbReference type="SAM" id="Phobius"/>
    </source>
</evidence>
<feature type="non-terminal residue" evidence="2">
    <location>
        <position position="60"/>
    </location>
</feature>
<dbReference type="AlphaFoldDB" id="X0S802"/>
<evidence type="ECO:0000313" key="2">
    <source>
        <dbReference type="EMBL" id="GAF72052.1"/>
    </source>
</evidence>
<keyword evidence="1" id="KW-0472">Membrane</keyword>
<keyword evidence="1" id="KW-0812">Transmembrane</keyword>
<feature type="transmembrane region" description="Helical" evidence="1">
    <location>
        <begin position="39"/>
        <end position="59"/>
    </location>
</feature>
<name>X0S802_9ZZZZ</name>
<dbReference type="EMBL" id="BARS01007974">
    <property type="protein sequence ID" value="GAF72052.1"/>
    <property type="molecule type" value="Genomic_DNA"/>
</dbReference>
<proteinExistence type="predicted"/>
<organism evidence="2">
    <name type="scientific">marine sediment metagenome</name>
    <dbReference type="NCBI Taxonomy" id="412755"/>
    <lineage>
        <taxon>unclassified sequences</taxon>
        <taxon>metagenomes</taxon>
        <taxon>ecological metagenomes</taxon>
    </lineage>
</organism>
<comment type="caution">
    <text evidence="2">The sequence shown here is derived from an EMBL/GenBank/DDBJ whole genome shotgun (WGS) entry which is preliminary data.</text>
</comment>
<gene>
    <name evidence="2" type="ORF">S01H1_15279</name>
</gene>
<protein>
    <submittedName>
        <fullName evidence="2">Uncharacterized protein</fullName>
    </submittedName>
</protein>
<keyword evidence="1" id="KW-1133">Transmembrane helix</keyword>
<sequence>MNEITRQIISGILAGSIAASTAVVTLLQDTLLIDVTSGQWLTIGLGGFLAAAAGWRTLLA</sequence>